<proteinExistence type="predicted"/>
<accession>A0A2P5BCT0</accession>
<evidence type="ECO:0000313" key="1">
    <source>
        <dbReference type="EMBL" id="PON46590.1"/>
    </source>
</evidence>
<protein>
    <submittedName>
        <fullName evidence="1">Uncharacterized protein</fullName>
    </submittedName>
</protein>
<name>A0A2P5BCT0_TREOI</name>
<dbReference type="OrthoDB" id="10423447at2759"/>
<dbReference type="AlphaFoldDB" id="A0A2P5BCT0"/>
<feature type="non-terminal residue" evidence="1">
    <location>
        <position position="1"/>
    </location>
</feature>
<dbReference type="Proteomes" id="UP000237000">
    <property type="component" value="Unassembled WGS sequence"/>
</dbReference>
<comment type="caution">
    <text evidence="1">The sequence shown here is derived from an EMBL/GenBank/DDBJ whole genome shotgun (WGS) entry which is preliminary data.</text>
</comment>
<keyword evidence="2" id="KW-1185">Reference proteome</keyword>
<dbReference type="InParanoid" id="A0A2P5BCT0"/>
<sequence>SNVTTSSTTDISTANSAILARLDKMERMLSTICMMMDIDMGDASPGPPPA</sequence>
<dbReference type="EMBL" id="JXTC01000551">
    <property type="protein sequence ID" value="PON46590.1"/>
    <property type="molecule type" value="Genomic_DNA"/>
</dbReference>
<gene>
    <name evidence="1" type="ORF">TorRG33x02_325600</name>
</gene>
<organism evidence="1 2">
    <name type="scientific">Trema orientale</name>
    <name type="common">Charcoal tree</name>
    <name type="synonym">Celtis orientalis</name>
    <dbReference type="NCBI Taxonomy" id="63057"/>
    <lineage>
        <taxon>Eukaryota</taxon>
        <taxon>Viridiplantae</taxon>
        <taxon>Streptophyta</taxon>
        <taxon>Embryophyta</taxon>
        <taxon>Tracheophyta</taxon>
        <taxon>Spermatophyta</taxon>
        <taxon>Magnoliopsida</taxon>
        <taxon>eudicotyledons</taxon>
        <taxon>Gunneridae</taxon>
        <taxon>Pentapetalae</taxon>
        <taxon>rosids</taxon>
        <taxon>fabids</taxon>
        <taxon>Rosales</taxon>
        <taxon>Cannabaceae</taxon>
        <taxon>Trema</taxon>
    </lineage>
</organism>
<evidence type="ECO:0000313" key="2">
    <source>
        <dbReference type="Proteomes" id="UP000237000"/>
    </source>
</evidence>
<reference evidence="2" key="1">
    <citation type="submission" date="2016-06" db="EMBL/GenBank/DDBJ databases">
        <title>Parallel loss of symbiosis genes in relatives of nitrogen-fixing non-legume Parasponia.</title>
        <authorList>
            <person name="Van Velzen R."/>
            <person name="Holmer R."/>
            <person name="Bu F."/>
            <person name="Rutten L."/>
            <person name="Van Zeijl A."/>
            <person name="Liu W."/>
            <person name="Santuari L."/>
            <person name="Cao Q."/>
            <person name="Sharma T."/>
            <person name="Shen D."/>
            <person name="Roswanjaya Y."/>
            <person name="Wardhani T."/>
            <person name="Kalhor M.S."/>
            <person name="Jansen J."/>
            <person name="Van den Hoogen J."/>
            <person name="Gungor B."/>
            <person name="Hartog M."/>
            <person name="Hontelez J."/>
            <person name="Verver J."/>
            <person name="Yang W.-C."/>
            <person name="Schijlen E."/>
            <person name="Repin R."/>
            <person name="Schilthuizen M."/>
            <person name="Schranz E."/>
            <person name="Heidstra R."/>
            <person name="Miyata K."/>
            <person name="Fedorova E."/>
            <person name="Kohlen W."/>
            <person name="Bisseling T."/>
            <person name="Smit S."/>
            <person name="Geurts R."/>
        </authorList>
    </citation>
    <scope>NUCLEOTIDE SEQUENCE [LARGE SCALE GENOMIC DNA]</scope>
    <source>
        <strain evidence="2">cv. RG33-2</strain>
    </source>
</reference>